<gene>
    <name evidence="1" type="ORF">EDB92DRAFT_1942651</name>
</gene>
<evidence type="ECO:0000313" key="2">
    <source>
        <dbReference type="Proteomes" id="UP001201163"/>
    </source>
</evidence>
<comment type="caution">
    <text evidence="1">The sequence shown here is derived from an EMBL/GenBank/DDBJ whole genome shotgun (WGS) entry which is preliminary data.</text>
</comment>
<dbReference type="Proteomes" id="UP001201163">
    <property type="component" value="Unassembled WGS sequence"/>
</dbReference>
<dbReference type="EMBL" id="JAKELL010000009">
    <property type="protein sequence ID" value="KAH8996264.1"/>
    <property type="molecule type" value="Genomic_DNA"/>
</dbReference>
<sequence length="53" mass="5772">MSHITKLAVIKTTNAIWEYNPEDPNNQVLGGGLDVIATIHTLTIKEGIILTVN</sequence>
<dbReference type="AlphaFoldDB" id="A0AAD4LQ29"/>
<keyword evidence="2" id="KW-1185">Reference proteome</keyword>
<accession>A0AAD4LQ29</accession>
<proteinExistence type="predicted"/>
<organism evidence="1 2">
    <name type="scientific">Lactarius akahatsu</name>
    <dbReference type="NCBI Taxonomy" id="416441"/>
    <lineage>
        <taxon>Eukaryota</taxon>
        <taxon>Fungi</taxon>
        <taxon>Dikarya</taxon>
        <taxon>Basidiomycota</taxon>
        <taxon>Agaricomycotina</taxon>
        <taxon>Agaricomycetes</taxon>
        <taxon>Russulales</taxon>
        <taxon>Russulaceae</taxon>
        <taxon>Lactarius</taxon>
    </lineage>
</organism>
<reference evidence="1" key="1">
    <citation type="submission" date="2022-01" db="EMBL/GenBank/DDBJ databases">
        <title>Comparative genomics reveals a dynamic genome evolution in the ectomycorrhizal milk-cap (Lactarius) mushrooms.</title>
        <authorList>
            <consortium name="DOE Joint Genome Institute"/>
            <person name="Lebreton A."/>
            <person name="Tang N."/>
            <person name="Kuo A."/>
            <person name="LaButti K."/>
            <person name="Drula E."/>
            <person name="Barry K."/>
            <person name="Clum A."/>
            <person name="Lipzen A."/>
            <person name="Mousain D."/>
            <person name="Ng V."/>
            <person name="Wang R."/>
            <person name="Wang X."/>
            <person name="Dai Y."/>
            <person name="Henrissat B."/>
            <person name="Grigoriev I.V."/>
            <person name="Guerin-Laguette A."/>
            <person name="Yu F."/>
            <person name="Martin F.M."/>
        </authorList>
    </citation>
    <scope>NUCLEOTIDE SEQUENCE</scope>
    <source>
        <strain evidence="1">QP</strain>
    </source>
</reference>
<evidence type="ECO:0000313" key="1">
    <source>
        <dbReference type="EMBL" id="KAH8996264.1"/>
    </source>
</evidence>
<name>A0AAD4LQ29_9AGAM</name>
<protein>
    <submittedName>
        <fullName evidence="1">Uncharacterized protein</fullName>
    </submittedName>
</protein>